<name>A0ABV5HWN1_9RHOB</name>
<dbReference type="Gene3D" id="3.40.190.10">
    <property type="entry name" value="Periplasmic binding protein-like II"/>
    <property type="match status" value="1"/>
</dbReference>
<dbReference type="SUPFAM" id="SSF53850">
    <property type="entry name" value="Periplasmic binding protein-like II"/>
    <property type="match status" value="1"/>
</dbReference>
<dbReference type="Proteomes" id="UP001589670">
    <property type="component" value="Unassembled WGS sequence"/>
</dbReference>
<proteinExistence type="inferred from homology"/>
<comment type="caution">
    <text evidence="6">The sequence shown here is derived from an EMBL/GenBank/DDBJ whole genome shotgun (WGS) entry which is preliminary data.</text>
</comment>
<dbReference type="CDD" id="cd08513">
    <property type="entry name" value="PBP2_thermophilic_Hb8_like"/>
    <property type="match status" value="1"/>
</dbReference>
<organism evidence="6 7">
    <name type="scientific">Roseovarius ramblicola</name>
    <dbReference type="NCBI Taxonomy" id="2022336"/>
    <lineage>
        <taxon>Bacteria</taxon>
        <taxon>Pseudomonadati</taxon>
        <taxon>Pseudomonadota</taxon>
        <taxon>Alphaproteobacteria</taxon>
        <taxon>Rhodobacterales</taxon>
        <taxon>Roseobacteraceae</taxon>
        <taxon>Roseovarius</taxon>
    </lineage>
</organism>
<feature type="signal peptide" evidence="4">
    <location>
        <begin position="1"/>
        <end position="31"/>
    </location>
</feature>
<evidence type="ECO:0000256" key="3">
    <source>
        <dbReference type="ARBA" id="ARBA00022729"/>
    </source>
</evidence>
<dbReference type="Gene3D" id="3.90.76.10">
    <property type="entry name" value="Dipeptide-binding Protein, Domain 1"/>
    <property type="match status" value="1"/>
</dbReference>
<feature type="chain" id="PRO_5047026965" evidence="4">
    <location>
        <begin position="32"/>
        <end position="547"/>
    </location>
</feature>
<evidence type="ECO:0000313" key="7">
    <source>
        <dbReference type="Proteomes" id="UP001589670"/>
    </source>
</evidence>
<dbReference type="PANTHER" id="PTHR30290">
    <property type="entry name" value="PERIPLASMIC BINDING COMPONENT OF ABC TRANSPORTER"/>
    <property type="match status" value="1"/>
</dbReference>
<evidence type="ECO:0000256" key="2">
    <source>
        <dbReference type="ARBA" id="ARBA00005695"/>
    </source>
</evidence>
<dbReference type="InterPro" id="IPR000914">
    <property type="entry name" value="SBP_5_dom"/>
</dbReference>
<gene>
    <name evidence="6" type="ORF">ACFFU4_03575</name>
</gene>
<evidence type="ECO:0000259" key="5">
    <source>
        <dbReference type="Pfam" id="PF00496"/>
    </source>
</evidence>
<accession>A0ABV5HWN1</accession>
<sequence>MTMRNTTVMNRRTLLRTGAAGMTLLMSNAAAGRLAAQEASGRVVIGFSQEPTVMHPHMPHIEVDEGIHFNLFDPLFIVDTDGNFQPSLAREVPTVENGGISEDGLNWRVKLRDDVTWHDGEPFTAEDVKFTIELNQNPDFNAMRRNGHELVRNIRVVNDHELTWEMAEPFAPYPAILSWTFIVPAHVLAGAEDPNQTDFRNKPIGTGPFSFGERVAGNYILLNANQDYFGEGPHLEQAIFRYIPDMTVLYTQFRTGDIDVIGLQGIQPDRYEQAQQIPEREIVIAPSSAVESITFNMGKPQFQDPEVRRALSLALDRETIVEALYYGIPEQTESFLPRESYYYNEKLPSAAFDPEKAAQVLDEAGWLPGADGVREKDGVRLAFKNSTTAGNNVREQAQQLIQQTYAAIGVEMEISNLPPAVMWGEYWMMSQFDSVMVGITFTTGPDPDVSNYLHSSSIPAQGGAGQNTWQYKNERVDELLEKGGRMFVPKKRKEVYDEIQRLVHEDMPFLPMFQYANLRGHKTGLEGFDPNVNVRIETWNLNEWRWA</sequence>
<feature type="domain" description="Solute-binding protein family 5" evidence="5">
    <location>
        <begin position="85"/>
        <end position="456"/>
    </location>
</feature>
<comment type="subcellular location">
    <subcellularLocation>
        <location evidence="1">Periplasm</location>
    </subcellularLocation>
</comment>
<protein>
    <submittedName>
        <fullName evidence="6">Peptide ABC transporter substrate-binding protein</fullName>
    </submittedName>
</protein>
<reference evidence="6 7" key="1">
    <citation type="submission" date="2024-09" db="EMBL/GenBank/DDBJ databases">
        <authorList>
            <person name="Sun Q."/>
            <person name="Mori K."/>
        </authorList>
    </citation>
    <scope>NUCLEOTIDE SEQUENCE [LARGE SCALE GENOMIC DNA]</scope>
    <source>
        <strain evidence="6 7">CECT 9424</strain>
    </source>
</reference>
<comment type="similarity">
    <text evidence="2">Belongs to the bacterial solute-binding protein 5 family.</text>
</comment>
<dbReference type="Pfam" id="PF00496">
    <property type="entry name" value="SBP_bac_5"/>
    <property type="match status" value="1"/>
</dbReference>
<keyword evidence="7" id="KW-1185">Reference proteome</keyword>
<dbReference type="EMBL" id="JBHMEC010000008">
    <property type="protein sequence ID" value="MFB9148827.1"/>
    <property type="molecule type" value="Genomic_DNA"/>
</dbReference>
<dbReference type="InterPro" id="IPR030678">
    <property type="entry name" value="Peptide/Ni-bd"/>
</dbReference>
<keyword evidence="3 4" id="KW-0732">Signal</keyword>
<evidence type="ECO:0000256" key="1">
    <source>
        <dbReference type="ARBA" id="ARBA00004418"/>
    </source>
</evidence>
<dbReference type="PANTHER" id="PTHR30290:SF38">
    <property type="entry name" value="D,D-DIPEPTIDE-BINDING PERIPLASMIC PROTEIN DDPA-RELATED"/>
    <property type="match status" value="1"/>
</dbReference>
<dbReference type="Gene3D" id="3.10.105.10">
    <property type="entry name" value="Dipeptide-binding Protein, Domain 3"/>
    <property type="match status" value="1"/>
</dbReference>
<dbReference type="PIRSF" id="PIRSF002741">
    <property type="entry name" value="MppA"/>
    <property type="match status" value="1"/>
</dbReference>
<dbReference type="InterPro" id="IPR039424">
    <property type="entry name" value="SBP_5"/>
</dbReference>
<dbReference type="RefSeq" id="WP_377067125.1">
    <property type="nucleotide sequence ID" value="NZ_JBHMEC010000008.1"/>
</dbReference>
<dbReference type="PROSITE" id="PS51318">
    <property type="entry name" value="TAT"/>
    <property type="match status" value="1"/>
</dbReference>
<evidence type="ECO:0000256" key="4">
    <source>
        <dbReference type="SAM" id="SignalP"/>
    </source>
</evidence>
<evidence type="ECO:0000313" key="6">
    <source>
        <dbReference type="EMBL" id="MFB9148827.1"/>
    </source>
</evidence>
<dbReference type="InterPro" id="IPR006311">
    <property type="entry name" value="TAT_signal"/>
</dbReference>